<evidence type="ECO:0000259" key="1">
    <source>
        <dbReference type="PROSITE" id="PS51186"/>
    </source>
</evidence>
<dbReference type="CDD" id="cd04301">
    <property type="entry name" value="NAT_SF"/>
    <property type="match status" value="1"/>
</dbReference>
<accession>A0A511ZN72</accession>
<dbReference type="Pfam" id="PF13673">
    <property type="entry name" value="Acetyltransf_10"/>
    <property type="match status" value="1"/>
</dbReference>
<dbReference type="PROSITE" id="PS51186">
    <property type="entry name" value="GNAT"/>
    <property type="match status" value="1"/>
</dbReference>
<dbReference type="InterPro" id="IPR000182">
    <property type="entry name" value="GNAT_dom"/>
</dbReference>
<protein>
    <submittedName>
        <fullName evidence="2">N-acetyltransferase</fullName>
    </submittedName>
</protein>
<name>A0A511ZN72_9BACI</name>
<dbReference type="STRING" id="582851.GCA_900162665_01669"/>
<dbReference type="EMBL" id="BJYM01000016">
    <property type="protein sequence ID" value="GEN88885.1"/>
    <property type="molecule type" value="Genomic_DNA"/>
</dbReference>
<dbReference type="GO" id="GO:0016747">
    <property type="term" value="F:acyltransferase activity, transferring groups other than amino-acyl groups"/>
    <property type="evidence" value="ECO:0007669"/>
    <property type="project" value="InterPro"/>
</dbReference>
<dbReference type="SUPFAM" id="SSF55729">
    <property type="entry name" value="Acyl-CoA N-acyltransferases (Nat)"/>
    <property type="match status" value="1"/>
</dbReference>
<dbReference type="OrthoDB" id="9775804at2"/>
<evidence type="ECO:0000313" key="3">
    <source>
        <dbReference type="Proteomes" id="UP000321558"/>
    </source>
</evidence>
<reference evidence="2 3" key="1">
    <citation type="submission" date="2019-07" db="EMBL/GenBank/DDBJ databases">
        <title>Whole genome shotgun sequence of Oceanobacillus sojae NBRC 105379.</title>
        <authorList>
            <person name="Hosoyama A."/>
            <person name="Uohara A."/>
            <person name="Ohji S."/>
            <person name="Ichikawa N."/>
        </authorList>
    </citation>
    <scope>NUCLEOTIDE SEQUENCE [LARGE SCALE GENOMIC DNA]</scope>
    <source>
        <strain evidence="2 3">NBRC 105379</strain>
    </source>
</reference>
<dbReference type="RefSeq" id="WP_147211780.1">
    <property type="nucleotide sequence ID" value="NZ_BJYM01000016.1"/>
</dbReference>
<sequence length="137" mass="15800">MQINYQEMKKLDQRPLEDLYTDVGWSAYTKDVDRLQQSVENSLYVLTAWHEDELIGLIRVVEDGLSIIYIQDLLVKNAYHNQKIGSELMQSVLNKYAGVNQKVLLTEEAPNTRYFYEKNGFKSCDQGDAVAFAQLKS</sequence>
<dbReference type="Gene3D" id="3.40.630.30">
    <property type="match status" value="1"/>
</dbReference>
<dbReference type="InterPro" id="IPR016181">
    <property type="entry name" value="Acyl_CoA_acyltransferase"/>
</dbReference>
<dbReference type="Proteomes" id="UP000321558">
    <property type="component" value="Unassembled WGS sequence"/>
</dbReference>
<dbReference type="PANTHER" id="PTHR43233">
    <property type="entry name" value="FAMILY N-ACETYLTRANSFERASE, PUTATIVE (AFU_ORTHOLOGUE AFUA_6G03350)-RELATED"/>
    <property type="match status" value="1"/>
</dbReference>
<keyword evidence="3" id="KW-1185">Reference proteome</keyword>
<proteinExistence type="predicted"/>
<dbReference type="PANTHER" id="PTHR43233:SF1">
    <property type="entry name" value="FAMILY N-ACETYLTRANSFERASE, PUTATIVE (AFU_ORTHOLOGUE AFUA_6G03350)-RELATED"/>
    <property type="match status" value="1"/>
</dbReference>
<keyword evidence="2" id="KW-0808">Transferase</keyword>
<organism evidence="2 3">
    <name type="scientific">Oceanobacillus sojae</name>
    <dbReference type="NCBI Taxonomy" id="582851"/>
    <lineage>
        <taxon>Bacteria</taxon>
        <taxon>Bacillati</taxon>
        <taxon>Bacillota</taxon>
        <taxon>Bacilli</taxon>
        <taxon>Bacillales</taxon>
        <taxon>Bacillaceae</taxon>
        <taxon>Oceanobacillus</taxon>
    </lineage>
</organism>
<gene>
    <name evidence="2" type="ORF">OSO01_36240</name>
</gene>
<feature type="domain" description="N-acetyltransferase" evidence="1">
    <location>
        <begin position="3"/>
        <end position="137"/>
    </location>
</feature>
<evidence type="ECO:0000313" key="2">
    <source>
        <dbReference type="EMBL" id="GEN88885.1"/>
    </source>
</evidence>
<dbReference type="AlphaFoldDB" id="A0A511ZN72"/>
<dbReference type="InterPro" id="IPR053144">
    <property type="entry name" value="Acetyltransferase_Butenolide"/>
</dbReference>
<comment type="caution">
    <text evidence="2">The sequence shown here is derived from an EMBL/GenBank/DDBJ whole genome shotgun (WGS) entry which is preliminary data.</text>
</comment>